<keyword evidence="10 23" id="KW-0812">Transmembrane</keyword>
<dbReference type="Proteomes" id="UP000594261">
    <property type="component" value="Chromosome 4"/>
</dbReference>
<dbReference type="InterPro" id="IPR001611">
    <property type="entry name" value="Leu-rich_rpt"/>
</dbReference>
<dbReference type="OMA" id="WRINISI"/>
<dbReference type="GO" id="GO:0004674">
    <property type="term" value="F:protein serine/threonine kinase activity"/>
    <property type="evidence" value="ECO:0007669"/>
    <property type="project" value="UniProtKB-KW"/>
</dbReference>
<keyword evidence="7" id="KW-0597">Phosphoprotein</keyword>
<evidence type="ECO:0000256" key="14">
    <source>
        <dbReference type="ARBA" id="ARBA00022777"/>
    </source>
</evidence>
<dbReference type="FunFam" id="3.80.10.10:FF:000095">
    <property type="entry name" value="LRR receptor-like serine/threonine-protein kinase GSO1"/>
    <property type="match status" value="1"/>
</dbReference>
<dbReference type="EMBL" id="LRBV02000004">
    <property type="status" value="NOT_ANNOTATED_CDS"/>
    <property type="molecule type" value="Genomic_DNA"/>
</dbReference>
<evidence type="ECO:0000256" key="21">
    <source>
        <dbReference type="ARBA" id="ARBA00048679"/>
    </source>
</evidence>
<dbReference type="FunFam" id="1.10.510.10:FF:000358">
    <property type="entry name" value="Putative leucine-rich repeat receptor-like serine/threonine-protein kinase"/>
    <property type="match status" value="1"/>
</dbReference>
<evidence type="ECO:0000256" key="8">
    <source>
        <dbReference type="ARBA" id="ARBA00022614"/>
    </source>
</evidence>
<dbReference type="EC" id="2.7.11.1" evidence="4"/>
<keyword evidence="11 24" id="KW-0732">Signal</keyword>
<dbReference type="InterPro" id="IPR000719">
    <property type="entry name" value="Prot_kinase_dom"/>
</dbReference>
<dbReference type="InterPro" id="IPR003591">
    <property type="entry name" value="Leu-rich_rpt_typical-subtyp"/>
</dbReference>
<evidence type="ECO:0000256" key="10">
    <source>
        <dbReference type="ARBA" id="ARBA00022692"/>
    </source>
</evidence>
<sequence>MGPCSHLILAPPSSSFSMHTFILLCCFGFFFTSVLGKNNETDQLALLDFKAKISKDPLGVMSSWNYSIHFCQWKGVSCGRRHQRVTALDLHSQKLVGSISPNVGNLSFLWKLNLENNSFYNEIPPEIGRLHRLEVLLLNNNTIGGTIPSNLSSCAKLRVFHVAVNNLVGEIPTELGTLSKLRIFAIHKNVLTGIIPPSFGNLSSLEGFCAAYNNLGGSIPDSFGQLTKLKIFAVGSNRLSGTIPPLFFNISSITKIDVAVNQIQGHLPSDIGITLPNLETFTISNNQFIGSIPISISSASNLHILNLANNKLTGKVPSLEKLNRVRLFSIAENQLGNGGANDLSFLCSLSNATNLRDLEINTNNFGGELPKCIGNISTSLTFFYLNNNKISGNIPSVIGNLINLEDIEMWNNTFSGNIPSILGNLQKLQFLDLSQNNFTGNIPSSLGNLTNLLELYLGDNNLQGSIPSSLSQCQNLITFHLPHNNLSGNISSQLIGLSFSPNILDLSGNQFTGVLPMEIGNLQNIEYLDISENMLFGRIPASLASCVKLEFLAMRRNFFQGVVPSSWESLRGLQHLDLSNNNFSGMIPKFLESFDFLKLLNLSYNHFEDEVPTNGVFKNASATLIKGNGKLCGGIPKFQLPNCKNKKSKKKKLTPMLKLIIFILFGLLGISLILLSLFLCSLRKKRKENTSSDSINLFLDVSYQSLLNATDGFSSANLVGVGSFGSVYKGILNQYRDIVAIKVLNLARRGASKSFKAEFESLRNIRHQNLVKLLTAYSGIDDQGQNFKALVYEFFGNGDLDEWLHPTPITNESFENPRKLSLIQRLNIAIDVASALDYLHHHCQTPIVHCDLKPSNVLLDDKMIGHVSDFGLAKFLHAIIQDSSANQSSSIGIRGTIGYTPPEYGMGNEVSIYGDVYSYGILLLEMFTGKRPTDSIFLNSLNLRDFVKASLPERIIDIIDPNLPWERQEGEIRMNDTGNEDQNGSLKIQECLILVLQIGLACSTEVPRERMDITDAFVELHLIRQNLLEPVSTDKDFKLQVH</sequence>
<dbReference type="GO" id="GO:0005886">
    <property type="term" value="C:plasma membrane"/>
    <property type="evidence" value="ECO:0007669"/>
    <property type="project" value="UniProtKB-SubCell"/>
</dbReference>
<dbReference type="PROSITE" id="PS00107">
    <property type="entry name" value="PROTEIN_KINASE_ATP"/>
    <property type="match status" value="1"/>
</dbReference>
<dbReference type="Gramene" id="QL04p020112:mrna">
    <property type="protein sequence ID" value="QL04p020112:mrna"/>
    <property type="gene ID" value="QL04p020112"/>
</dbReference>
<feature type="signal peptide" evidence="24">
    <location>
        <begin position="1"/>
        <end position="36"/>
    </location>
</feature>
<proteinExistence type="inferred from homology"/>
<comment type="catalytic activity">
    <reaction evidence="20">
        <text>L-threonyl-[protein] + ATP = O-phospho-L-threonyl-[protein] + ADP + H(+)</text>
        <dbReference type="Rhea" id="RHEA:46608"/>
        <dbReference type="Rhea" id="RHEA-COMP:11060"/>
        <dbReference type="Rhea" id="RHEA-COMP:11605"/>
        <dbReference type="ChEBI" id="CHEBI:15378"/>
        <dbReference type="ChEBI" id="CHEBI:30013"/>
        <dbReference type="ChEBI" id="CHEBI:30616"/>
        <dbReference type="ChEBI" id="CHEBI:61977"/>
        <dbReference type="ChEBI" id="CHEBI:456216"/>
        <dbReference type="EC" id="2.7.11.1"/>
    </reaction>
</comment>
<evidence type="ECO:0000256" key="24">
    <source>
        <dbReference type="SAM" id="SignalP"/>
    </source>
</evidence>
<evidence type="ECO:0000256" key="7">
    <source>
        <dbReference type="ARBA" id="ARBA00022553"/>
    </source>
</evidence>
<evidence type="ECO:0000256" key="12">
    <source>
        <dbReference type="ARBA" id="ARBA00022737"/>
    </source>
</evidence>
<evidence type="ECO:0000256" key="5">
    <source>
        <dbReference type="ARBA" id="ARBA00022475"/>
    </source>
</evidence>
<evidence type="ECO:0000256" key="3">
    <source>
        <dbReference type="ARBA" id="ARBA00008684"/>
    </source>
</evidence>
<accession>A0A7N2LDY9</accession>
<dbReference type="InterPro" id="IPR017441">
    <property type="entry name" value="Protein_kinase_ATP_BS"/>
</dbReference>
<dbReference type="PANTHER" id="PTHR48053:SF37">
    <property type="entry name" value="LEUCINE-RICH REPEAT PROTEIN KINASE FAMILY PROTEIN"/>
    <property type="match status" value="1"/>
</dbReference>
<comment type="similarity">
    <text evidence="3">Belongs to the protein kinase superfamily. Ser/Thr protein kinase family.</text>
</comment>
<dbReference type="PROSITE" id="PS51450">
    <property type="entry name" value="LRR"/>
    <property type="match status" value="1"/>
</dbReference>
<evidence type="ECO:0000256" key="23">
    <source>
        <dbReference type="SAM" id="Phobius"/>
    </source>
</evidence>
<evidence type="ECO:0000256" key="15">
    <source>
        <dbReference type="ARBA" id="ARBA00022840"/>
    </source>
</evidence>
<protein>
    <recommendedName>
        <fullName evidence="4">non-specific serine/threonine protein kinase</fullName>
        <ecNumber evidence="4">2.7.11.1</ecNumber>
    </recommendedName>
</protein>
<dbReference type="FunFam" id="3.80.10.10:FF:000288">
    <property type="entry name" value="LRR receptor-like serine/threonine-protein kinase EFR"/>
    <property type="match status" value="1"/>
</dbReference>
<evidence type="ECO:0000256" key="2">
    <source>
        <dbReference type="ARBA" id="ARBA00004479"/>
    </source>
</evidence>
<evidence type="ECO:0000256" key="9">
    <source>
        <dbReference type="ARBA" id="ARBA00022679"/>
    </source>
</evidence>
<dbReference type="Gene3D" id="1.10.510.10">
    <property type="entry name" value="Transferase(Phosphotransferase) domain 1"/>
    <property type="match status" value="1"/>
</dbReference>
<comment type="subcellular location">
    <subcellularLocation>
        <location evidence="1">Cell membrane</location>
        <topology evidence="1">Single-pass membrane protein</topology>
    </subcellularLocation>
    <subcellularLocation>
        <location evidence="2">Membrane</location>
        <topology evidence="2">Single-pass type I membrane protein</topology>
    </subcellularLocation>
</comment>
<feature type="binding site" evidence="22">
    <location>
        <position position="742"/>
    </location>
    <ligand>
        <name>ATP</name>
        <dbReference type="ChEBI" id="CHEBI:30616"/>
    </ligand>
</feature>
<keyword evidence="9" id="KW-0808">Transferase</keyword>
<dbReference type="FunCoup" id="A0A7N2LDY9">
    <property type="interactions" value="577"/>
</dbReference>
<dbReference type="Gene3D" id="3.80.10.10">
    <property type="entry name" value="Ribonuclease Inhibitor"/>
    <property type="match status" value="2"/>
</dbReference>
<dbReference type="PROSITE" id="PS50011">
    <property type="entry name" value="PROTEIN_KINASE_DOM"/>
    <property type="match status" value="1"/>
</dbReference>
<comment type="catalytic activity">
    <reaction evidence="21">
        <text>L-seryl-[protein] + ATP = O-phospho-L-seryl-[protein] + ADP + H(+)</text>
        <dbReference type="Rhea" id="RHEA:17989"/>
        <dbReference type="Rhea" id="RHEA-COMP:9863"/>
        <dbReference type="Rhea" id="RHEA-COMP:11604"/>
        <dbReference type="ChEBI" id="CHEBI:15378"/>
        <dbReference type="ChEBI" id="CHEBI:29999"/>
        <dbReference type="ChEBI" id="CHEBI:30616"/>
        <dbReference type="ChEBI" id="CHEBI:83421"/>
        <dbReference type="ChEBI" id="CHEBI:456216"/>
        <dbReference type="EC" id="2.7.11.1"/>
    </reaction>
</comment>
<dbReference type="GO" id="GO:0005524">
    <property type="term" value="F:ATP binding"/>
    <property type="evidence" value="ECO:0007669"/>
    <property type="project" value="UniProtKB-UniRule"/>
</dbReference>
<keyword evidence="15 22" id="KW-0067">ATP-binding</keyword>
<evidence type="ECO:0000256" key="4">
    <source>
        <dbReference type="ARBA" id="ARBA00012513"/>
    </source>
</evidence>
<dbReference type="Pfam" id="PF08263">
    <property type="entry name" value="LRRNT_2"/>
    <property type="match status" value="1"/>
</dbReference>
<dbReference type="InterPro" id="IPR032675">
    <property type="entry name" value="LRR_dom_sf"/>
</dbReference>
<evidence type="ECO:0000256" key="6">
    <source>
        <dbReference type="ARBA" id="ARBA00022527"/>
    </source>
</evidence>
<keyword evidence="17 23" id="KW-0472">Membrane</keyword>
<dbReference type="InterPro" id="IPR008271">
    <property type="entry name" value="Ser/Thr_kinase_AS"/>
</dbReference>
<keyword evidence="12" id="KW-0677">Repeat</keyword>
<keyword evidence="5" id="KW-1003">Cell membrane</keyword>
<feature type="domain" description="Protein kinase" evidence="25">
    <location>
        <begin position="713"/>
        <end position="1024"/>
    </location>
</feature>
<dbReference type="PROSITE" id="PS00108">
    <property type="entry name" value="PROTEIN_KINASE_ST"/>
    <property type="match status" value="1"/>
</dbReference>
<keyword evidence="19" id="KW-0325">Glycoprotein</keyword>
<evidence type="ECO:0000259" key="25">
    <source>
        <dbReference type="PROSITE" id="PS50011"/>
    </source>
</evidence>
<evidence type="ECO:0000256" key="22">
    <source>
        <dbReference type="PROSITE-ProRule" id="PRU10141"/>
    </source>
</evidence>
<keyword evidence="6" id="KW-0723">Serine/threonine-protein kinase</keyword>
<dbReference type="Pfam" id="PF00560">
    <property type="entry name" value="LRR_1"/>
    <property type="match status" value="9"/>
</dbReference>
<dbReference type="InterPro" id="IPR051716">
    <property type="entry name" value="Plant_RL_S/T_kinase"/>
</dbReference>
<dbReference type="SMART" id="SM00220">
    <property type="entry name" value="S_TKc"/>
    <property type="match status" value="1"/>
</dbReference>
<evidence type="ECO:0000256" key="11">
    <source>
        <dbReference type="ARBA" id="ARBA00022729"/>
    </source>
</evidence>
<dbReference type="SMART" id="SM00369">
    <property type="entry name" value="LRR_TYP"/>
    <property type="match status" value="7"/>
</dbReference>
<feature type="chain" id="PRO_5029608501" description="non-specific serine/threonine protein kinase" evidence="24">
    <location>
        <begin position="37"/>
        <end position="1042"/>
    </location>
</feature>
<dbReference type="InParanoid" id="A0A7N2LDY9"/>
<evidence type="ECO:0000256" key="1">
    <source>
        <dbReference type="ARBA" id="ARBA00004162"/>
    </source>
</evidence>
<keyword evidence="18" id="KW-0675">Receptor</keyword>
<evidence type="ECO:0000256" key="19">
    <source>
        <dbReference type="ARBA" id="ARBA00023180"/>
    </source>
</evidence>
<keyword evidence="16 23" id="KW-1133">Transmembrane helix</keyword>
<dbReference type="InterPro" id="IPR013210">
    <property type="entry name" value="LRR_N_plant-typ"/>
</dbReference>
<reference evidence="26" key="2">
    <citation type="submission" date="2021-01" db="UniProtKB">
        <authorList>
            <consortium name="EnsemblPlants"/>
        </authorList>
    </citation>
    <scope>IDENTIFICATION</scope>
</reference>
<dbReference type="SUPFAM" id="SSF52058">
    <property type="entry name" value="L domain-like"/>
    <property type="match status" value="2"/>
</dbReference>
<dbReference type="Gene3D" id="3.30.200.20">
    <property type="entry name" value="Phosphorylase Kinase, domain 1"/>
    <property type="match status" value="1"/>
</dbReference>
<dbReference type="SUPFAM" id="SSF56112">
    <property type="entry name" value="Protein kinase-like (PK-like)"/>
    <property type="match status" value="1"/>
</dbReference>
<dbReference type="AlphaFoldDB" id="A0A7N2LDY9"/>
<keyword evidence="14" id="KW-0418">Kinase</keyword>
<dbReference type="Pfam" id="PF00069">
    <property type="entry name" value="Pkinase"/>
    <property type="match status" value="1"/>
</dbReference>
<evidence type="ECO:0000256" key="20">
    <source>
        <dbReference type="ARBA" id="ARBA00047899"/>
    </source>
</evidence>
<name>A0A7N2LDY9_QUELO</name>
<dbReference type="PANTHER" id="PTHR48053">
    <property type="entry name" value="LEUCINE RICH REPEAT FAMILY PROTEIN, EXPRESSED"/>
    <property type="match status" value="1"/>
</dbReference>
<evidence type="ECO:0000313" key="27">
    <source>
        <dbReference type="Proteomes" id="UP000594261"/>
    </source>
</evidence>
<dbReference type="InterPro" id="IPR011009">
    <property type="entry name" value="Kinase-like_dom_sf"/>
</dbReference>
<evidence type="ECO:0000256" key="13">
    <source>
        <dbReference type="ARBA" id="ARBA00022741"/>
    </source>
</evidence>
<evidence type="ECO:0000313" key="26">
    <source>
        <dbReference type="EnsemblPlants" id="QL04p020112:mrna"/>
    </source>
</evidence>
<evidence type="ECO:0000256" key="18">
    <source>
        <dbReference type="ARBA" id="ARBA00023170"/>
    </source>
</evidence>
<keyword evidence="8" id="KW-0433">Leucine-rich repeat</keyword>
<dbReference type="EnsemblPlants" id="QL04p020112:mrna">
    <property type="protein sequence ID" value="QL04p020112:mrna"/>
    <property type="gene ID" value="QL04p020112"/>
</dbReference>
<feature type="transmembrane region" description="Helical" evidence="23">
    <location>
        <begin position="659"/>
        <end position="682"/>
    </location>
</feature>
<evidence type="ECO:0000256" key="16">
    <source>
        <dbReference type="ARBA" id="ARBA00022989"/>
    </source>
</evidence>
<reference evidence="26 27" key="1">
    <citation type="journal article" date="2016" name="G3 (Bethesda)">
        <title>First Draft Assembly and Annotation of the Genome of a California Endemic Oak Quercus lobata Nee (Fagaceae).</title>
        <authorList>
            <person name="Sork V.L."/>
            <person name="Fitz-Gibbon S.T."/>
            <person name="Puiu D."/>
            <person name="Crepeau M."/>
            <person name="Gugger P.F."/>
            <person name="Sherman R."/>
            <person name="Stevens K."/>
            <person name="Langley C.H."/>
            <person name="Pellegrini M."/>
            <person name="Salzberg S.L."/>
        </authorList>
    </citation>
    <scope>NUCLEOTIDE SEQUENCE [LARGE SCALE GENOMIC DNA]</scope>
    <source>
        <strain evidence="26 27">cv. SW786</strain>
    </source>
</reference>
<organism evidence="26 27">
    <name type="scientific">Quercus lobata</name>
    <name type="common">Valley oak</name>
    <dbReference type="NCBI Taxonomy" id="97700"/>
    <lineage>
        <taxon>Eukaryota</taxon>
        <taxon>Viridiplantae</taxon>
        <taxon>Streptophyta</taxon>
        <taxon>Embryophyta</taxon>
        <taxon>Tracheophyta</taxon>
        <taxon>Spermatophyta</taxon>
        <taxon>Magnoliopsida</taxon>
        <taxon>eudicotyledons</taxon>
        <taxon>Gunneridae</taxon>
        <taxon>Pentapetalae</taxon>
        <taxon>rosids</taxon>
        <taxon>fabids</taxon>
        <taxon>Fagales</taxon>
        <taxon>Fagaceae</taxon>
        <taxon>Quercus</taxon>
    </lineage>
</organism>
<keyword evidence="27" id="KW-1185">Reference proteome</keyword>
<keyword evidence="13 22" id="KW-0547">Nucleotide-binding</keyword>
<evidence type="ECO:0000256" key="17">
    <source>
        <dbReference type="ARBA" id="ARBA00023136"/>
    </source>
</evidence>
<dbReference type="FunFam" id="3.30.200.20:FF:000432">
    <property type="entry name" value="LRR receptor-like serine/threonine-protein kinase EFR"/>
    <property type="match status" value="1"/>
</dbReference>